<evidence type="ECO:0000256" key="1">
    <source>
        <dbReference type="ARBA" id="ARBA00004328"/>
    </source>
</evidence>
<keyword evidence="6" id="KW-0946">Virion</keyword>
<evidence type="ECO:0000256" key="2">
    <source>
        <dbReference type="ARBA" id="ARBA00022664"/>
    </source>
</evidence>
<evidence type="ECO:0000256" key="7">
    <source>
        <dbReference type="ARBA" id="ARBA00023163"/>
    </source>
</evidence>
<dbReference type="AlphaFoldDB" id="A0A6C0I246"/>
<keyword evidence="7" id="KW-0804">Transcription</keyword>
<dbReference type="GO" id="GO:0044423">
    <property type="term" value="C:virion component"/>
    <property type="evidence" value="ECO:0007669"/>
    <property type="project" value="UniProtKB-KW"/>
</dbReference>
<protein>
    <recommendedName>
        <fullName evidence="8">Poly(A) polymerase catalytic subunit domain-containing protein</fullName>
    </recommendedName>
</protein>
<evidence type="ECO:0000256" key="4">
    <source>
        <dbReference type="ARBA" id="ARBA00022741"/>
    </source>
</evidence>
<proteinExistence type="predicted"/>
<reference evidence="9" key="1">
    <citation type="journal article" date="2020" name="Nature">
        <title>Giant virus diversity and host interactions through global metagenomics.</title>
        <authorList>
            <person name="Schulz F."/>
            <person name="Roux S."/>
            <person name="Paez-Espino D."/>
            <person name="Jungbluth S."/>
            <person name="Walsh D.A."/>
            <person name="Denef V.J."/>
            <person name="McMahon K.D."/>
            <person name="Konstantinidis K.T."/>
            <person name="Eloe-Fadrosh E.A."/>
            <person name="Kyrpides N.C."/>
            <person name="Woyke T."/>
        </authorList>
    </citation>
    <scope>NUCLEOTIDE SEQUENCE</scope>
    <source>
        <strain evidence="9">GVMAG-M-3300023184-186</strain>
    </source>
</reference>
<keyword evidence="4" id="KW-0547">Nucleotide-binding</keyword>
<feature type="domain" description="Poly(A) polymerase catalytic subunit" evidence="8">
    <location>
        <begin position="26"/>
        <end position="154"/>
    </location>
</feature>
<evidence type="ECO:0000256" key="3">
    <source>
        <dbReference type="ARBA" id="ARBA00022679"/>
    </source>
</evidence>
<dbReference type="EMBL" id="MN740068">
    <property type="protein sequence ID" value="QHT86426.1"/>
    <property type="molecule type" value="Genomic_DNA"/>
</dbReference>
<dbReference type="GO" id="GO:0005524">
    <property type="term" value="F:ATP binding"/>
    <property type="evidence" value="ECO:0007669"/>
    <property type="project" value="UniProtKB-KW"/>
</dbReference>
<keyword evidence="2" id="KW-0507">mRNA processing</keyword>
<organism evidence="9">
    <name type="scientific">viral metagenome</name>
    <dbReference type="NCBI Taxonomy" id="1070528"/>
    <lineage>
        <taxon>unclassified sequences</taxon>
        <taxon>metagenomes</taxon>
        <taxon>organismal metagenomes</taxon>
    </lineage>
</organism>
<name>A0A6C0I246_9ZZZZ</name>
<evidence type="ECO:0000259" key="8">
    <source>
        <dbReference type="Pfam" id="PF19244"/>
    </source>
</evidence>
<dbReference type="InterPro" id="IPR045355">
    <property type="entry name" value="PolyA_pol_cat_su"/>
</dbReference>
<keyword evidence="5" id="KW-0067">ATP-binding</keyword>
<comment type="subcellular location">
    <subcellularLocation>
        <location evidence="1">Virion</location>
    </subcellularLocation>
</comment>
<evidence type="ECO:0000313" key="9">
    <source>
        <dbReference type="EMBL" id="QHT86426.1"/>
    </source>
</evidence>
<keyword evidence="3" id="KW-0808">Transferase</keyword>
<evidence type="ECO:0000256" key="6">
    <source>
        <dbReference type="ARBA" id="ARBA00022844"/>
    </source>
</evidence>
<evidence type="ECO:0000256" key="5">
    <source>
        <dbReference type="ARBA" id="ARBA00022840"/>
    </source>
</evidence>
<dbReference type="GO" id="GO:0006397">
    <property type="term" value="P:mRNA processing"/>
    <property type="evidence" value="ECO:0007669"/>
    <property type="project" value="UniProtKB-KW"/>
</dbReference>
<dbReference type="Pfam" id="PF19244">
    <property type="entry name" value="Poly_A_pol_cat"/>
    <property type="match status" value="1"/>
</dbReference>
<sequence length="516" mass="60097">MDIDDKFKYIGQTHNVDNTKLNNLLEIIREFIIKKELIIYGGVAIDYALRLKGNKIYSDYEHPDFDVFSSNHTGDCHEIVDKLYAMGYRNVSAIRAKHPQTMRVRCDFLSILDISYVPKSVFEKLPILKYNGIAFIDPIYQRMDMHLSLCLPFSGFPENITWRWAKDIKRFNILNKYYPARIYLNKKIKLVGNKYNTPKMLKNNNMAIRSKFIKLEIDLSILPPFITNNRHESSLAIAGFGAYAIIRQSLEDVAELLNFKLKTTIPKLDIQFSKTKLILEIPDISPELNNIHFATYKYLEVIDLLKHEEHLTRYNAYLDINFEYIHFKNIIIASTEHLLLSALFINYFLNSGSDSGDKKGIYITSIQHLLLHFLFQFHITKYTIYIEYYIHTLNIISAAEQMFQAIYTKINNEEDKISLMKIFNNSPFAPVISTFGNSNIAISHIIQEGKKILEFHDEANIPDILGFKDINYKDAMNLPNNINTNKKEKDLSYLNNALFKRDGNKVKNAIKKTFFD</sequence>
<dbReference type="GO" id="GO:0016740">
    <property type="term" value="F:transferase activity"/>
    <property type="evidence" value="ECO:0007669"/>
    <property type="project" value="UniProtKB-KW"/>
</dbReference>
<accession>A0A6C0I246</accession>